<dbReference type="RefSeq" id="WP_135013967.1">
    <property type="nucleotide sequence ID" value="NZ_JADGLK010000069.1"/>
</dbReference>
<dbReference type="EMBL" id="SPQC01000069">
    <property type="protein sequence ID" value="TFU19884.1"/>
    <property type="molecule type" value="Genomic_DNA"/>
</dbReference>
<dbReference type="PANTHER" id="PTHR13696">
    <property type="entry name" value="P-LOOP CONTAINING NUCLEOSIDE TRIPHOSPHATE HYDROLASE"/>
    <property type="match status" value="1"/>
</dbReference>
<dbReference type="AlphaFoldDB" id="A0A4Y9F060"/>
<evidence type="ECO:0000313" key="3">
    <source>
        <dbReference type="Proteomes" id="UP000297951"/>
    </source>
</evidence>
<dbReference type="CDD" id="cd02042">
    <property type="entry name" value="ParAB_family"/>
    <property type="match status" value="1"/>
</dbReference>
<accession>A0A4Y9F060</accession>
<reference evidence="2 3" key="1">
    <citation type="submission" date="2019-03" db="EMBL/GenBank/DDBJ databases">
        <title>Diversity of the mouse oral microbiome.</title>
        <authorList>
            <person name="Joseph S."/>
            <person name="Aduse-Opoku J."/>
            <person name="Curtis M."/>
            <person name="Wade W."/>
            <person name="Hashim A."/>
        </authorList>
    </citation>
    <scope>NUCLEOTIDE SEQUENCE [LARGE SCALE GENOMIC DNA]</scope>
    <source>
        <strain evidence="3">irhom_31</strain>
    </source>
</reference>
<comment type="caution">
    <text evidence="2">The sequence shown here is derived from an EMBL/GenBank/DDBJ whole genome shotgun (WGS) entry which is preliminary data.</text>
</comment>
<dbReference type="OrthoDB" id="3173068at2"/>
<dbReference type="InterPro" id="IPR002586">
    <property type="entry name" value="CobQ/CobB/MinD/ParA_Nub-bd_dom"/>
</dbReference>
<dbReference type="InterPro" id="IPR050678">
    <property type="entry name" value="DNA_Partitioning_ATPase"/>
</dbReference>
<feature type="domain" description="CobQ/CobB/MinD/ParA nucleotide binding" evidence="1">
    <location>
        <begin position="3"/>
        <end position="170"/>
    </location>
</feature>
<proteinExistence type="predicted"/>
<dbReference type="PANTHER" id="PTHR13696:SF96">
    <property type="entry name" value="COBQ_COBB_MIND_PARA NUCLEOTIDE BINDING DOMAIN-CONTAINING PROTEIN"/>
    <property type="match status" value="1"/>
</dbReference>
<protein>
    <submittedName>
        <fullName evidence="2">ParA family protein</fullName>
    </submittedName>
</protein>
<name>A0A4Y9F060_9MICC</name>
<dbReference type="Gene3D" id="3.40.50.300">
    <property type="entry name" value="P-loop containing nucleotide triphosphate hydrolases"/>
    <property type="match status" value="1"/>
</dbReference>
<dbReference type="SUPFAM" id="SSF52540">
    <property type="entry name" value="P-loop containing nucleoside triphosphate hydrolases"/>
    <property type="match status" value="1"/>
</dbReference>
<evidence type="ECO:0000259" key="1">
    <source>
        <dbReference type="Pfam" id="PF01656"/>
    </source>
</evidence>
<dbReference type="PIRSF" id="PIRSF009320">
    <property type="entry name" value="Nuc_binding_HP_1000"/>
    <property type="match status" value="1"/>
</dbReference>
<sequence>MIITIATTKGGAAKTTTAMLLAEAAGRGGHSALVIDADPQGSATQWKEVAEENGEPIRRYTVTPVNRVMLSRTLAKATEEWVFIDTPPGDPAVINEAIELADFVIVPSPVAPEDFNRAVRTLAAVGDTPAALFLCHWDKRATKTYAAIKEAIEAQDLPVFSSEVPNKQQVQNFWFSDTHSGDLGGYQDLFAELSRTLKALNS</sequence>
<evidence type="ECO:0000313" key="2">
    <source>
        <dbReference type="EMBL" id="TFU19884.1"/>
    </source>
</evidence>
<gene>
    <name evidence="2" type="ORF">E4U03_12050</name>
</gene>
<dbReference type="InterPro" id="IPR027417">
    <property type="entry name" value="P-loop_NTPase"/>
</dbReference>
<dbReference type="Pfam" id="PF01656">
    <property type="entry name" value="CbiA"/>
    <property type="match status" value="1"/>
</dbReference>
<dbReference type="Proteomes" id="UP000297951">
    <property type="component" value="Unassembled WGS sequence"/>
</dbReference>
<organism evidence="2 3">
    <name type="scientific">Rothia nasimurium</name>
    <dbReference type="NCBI Taxonomy" id="85336"/>
    <lineage>
        <taxon>Bacteria</taxon>
        <taxon>Bacillati</taxon>
        <taxon>Actinomycetota</taxon>
        <taxon>Actinomycetes</taxon>
        <taxon>Micrococcales</taxon>
        <taxon>Micrococcaceae</taxon>
        <taxon>Rothia</taxon>
    </lineage>
</organism>